<dbReference type="EC" id="2.3.1.57" evidence="3"/>
<evidence type="ECO:0000313" key="4">
    <source>
        <dbReference type="Proteomes" id="UP000237923"/>
    </source>
</evidence>
<evidence type="ECO:0000313" key="5">
    <source>
        <dbReference type="Proteomes" id="UP000239237"/>
    </source>
</evidence>
<feature type="domain" description="N-acetyltransferase" evidence="1">
    <location>
        <begin position="18"/>
        <end position="163"/>
    </location>
</feature>
<gene>
    <name evidence="3" type="primary">speG_3</name>
    <name evidence="2" type="ORF">LES8486_01431</name>
    <name evidence="3" type="ORF">LES9216_01578</name>
</gene>
<dbReference type="Proteomes" id="UP000237923">
    <property type="component" value="Unassembled WGS sequence"/>
</dbReference>
<dbReference type="Proteomes" id="UP000239237">
    <property type="component" value="Unassembled WGS sequence"/>
</dbReference>
<evidence type="ECO:0000313" key="3">
    <source>
        <dbReference type="EMBL" id="SPE09423.1"/>
    </source>
</evidence>
<organism evidence="3 4">
    <name type="scientific">Leuconostoc suionicum</name>
    <dbReference type="NCBI Taxonomy" id="1511761"/>
    <lineage>
        <taxon>Bacteria</taxon>
        <taxon>Bacillati</taxon>
        <taxon>Bacillota</taxon>
        <taxon>Bacilli</taxon>
        <taxon>Lactobacillales</taxon>
        <taxon>Lactobacillaceae</taxon>
        <taxon>Leuconostoc</taxon>
    </lineage>
</organism>
<proteinExistence type="predicted"/>
<dbReference type="Gene3D" id="3.40.630.30">
    <property type="match status" value="1"/>
</dbReference>
<keyword evidence="3" id="KW-0808">Transferase</keyword>
<accession>A0A2N9KEZ7</accession>
<dbReference type="Pfam" id="PF13302">
    <property type="entry name" value="Acetyltransf_3"/>
    <property type="match status" value="1"/>
</dbReference>
<dbReference type="GO" id="GO:0004145">
    <property type="term" value="F:diamine N-acetyltransferase activity"/>
    <property type="evidence" value="ECO:0007669"/>
    <property type="project" value="UniProtKB-EC"/>
</dbReference>
<dbReference type="InterPro" id="IPR000182">
    <property type="entry name" value="GNAT_dom"/>
</dbReference>
<evidence type="ECO:0000313" key="2">
    <source>
        <dbReference type="EMBL" id="SPD93767.1"/>
    </source>
</evidence>
<name>A0A2N9KEZ7_9LACO</name>
<dbReference type="AlphaFoldDB" id="A0A2N9KEZ7"/>
<dbReference type="InterPro" id="IPR016181">
    <property type="entry name" value="Acyl_CoA_acyltransferase"/>
</dbReference>
<reference evidence="2 5" key="1">
    <citation type="submission" date="2018-02" db="EMBL/GenBank/DDBJ databases">
        <authorList>
            <person name="Rodrigo-Torres L."/>
            <person name="Arahal R. D."/>
            <person name="Lucena T."/>
        </authorList>
    </citation>
    <scope>NUCLEOTIDE SEQUENCE [LARGE SCALE GENOMIC DNA]</scope>
    <source>
        <strain evidence="2 5">CECT 8486</strain>
    </source>
</reference>
<dbReference type="PANTHER" id="PTHR43415">
    <property type="entry name" value="SPERMIDINE N(1)-ACETYLTRANSFERASE"/>
    <property type="match status" value="1"/>
</dbReference>
<dbReference type="EMBL" id="OKQR01000002">
    <property type="protein sequence ID" value="SPD93767.1"/>
    <property type="molecule type" value="Genomic_DNA"/>
</dbReference>
<dbReference type="PANTHER" id="PTHR43415:SF5">
    <property type="entry name" value="ACETYLTRANSFERASE"/>
    <property type="match status" value="1"/>
</dbReference>
<reference evidence="3 4" key="2">
    <citation type="submission" date="2018-02" db="EMBL/GenBank/DDBJ databases">
        <authorList>
            <person name="Cohen D.B."/>
            <person name="Kent A.D."/>
        </authorList>
    </citation>
    <scope>NUCLEOTIDE SEQUENCE [LARGE SCALE GENOMIC DNA]</scope>
    <source>
        <strain evidence="3 4">CECT 9216</strain>
    </source>
</reference>
<keyword evidence="5" id="KW-1185">Reference proteome</keyword>
<dbReference type="SUPFAM" id="SSF55729">
    <property type="entry name" value="Acyl-CoA N-acyltransferases (Nat)"/>
    <property type="match status" value="1"/>
</dbReference>
<keyword evidence="3" id="KW-0012">Acyltransferase</keyword>
<sequence>MFIGKKVKLSHYHDGDGKKFAEWQWDDAFNNPLSDDMIHPHTAEDWENIFRRSSKSKENVEFTVRKTENNDLVGFVALFDLNIRNHTGELAIGFPKKEDRLKGYGSETLSLILDYGFNNLNMHKIKLTVYPFNTPAVKAYKKNGFTKEGTFKNEVFYDGKWVDIDHYAIFQNDWYASQNEYQ</sequence>
<dbReference type="PROSITE" id="PS51186">
    <property type="entry name" value="GNAT"/>
    <property type="match status" value="1"/>
</dbReference>
<dbReference type="GeneID" id="99674965"/>
<dbReference type="EMBL" id="OKQU01000002">
    <property type="protein sequence ID" value="SPE09423.1"/>
    <property type="molecule type" value="Genomic_DNA"/>
</dbReference>
<evidence type="ECO:0000259" key="1">
    <source>
        <dbReference type="PROSITE" id="PS51186"/>
    </source>
</evidence>
<dbReference type="KEGG" id="lsu:A6B45_09155"/>
<protein>
    <submittedName>
        <fullName evidence="3">Spermidine N(1)-acetyltransferase</fullName>
        <ecNumber evidence="3">2.3.1.57</ecNumber>
    </submittedName>
</protein>
<dbReference type="RefSeq" id="WP_072614305.1">
    <property type="nucleotide sequence ID" value="NZ_AP017935.1"/>
</dbReference>